<comment type="subcellular location">
    <subcellularLocation>
        <location evidence="1">Nucleus</location>
    </subcellularLocation>
</comment>
<dbReference type="FunFam" id="3.30.160.60:FF:000100">
    <property type="entry name" value="Zinc finger 45-like"/>
    <property type="match status" value="1"/>
</dbReference>
<keyword evidence="14" id="KW-1185">Reference proteome</keyword>
<dbReference type="SMART" id="SM00355">
    <property type="entry name" value="ZnF_C2H2"/>
    <property type="match status" value="1"/>
</dbReference>
<keyword evidence="7" id="KW-0805">Transcription regulation</keyword>
<dbReference type="Gene3D" id="3.30.160.60">
    <property type="entry name" value="Classic Zinc Finger"/>
    <property type="match status" value="4"/>
</dbReference>
<dbReference type="InterPro" id="IPR036236">
    <property type="entry name" value="Znf_C2H2_sf"/>
</dbReference>
<dbReference type="PANTHER" id="PTHR24399">
    <property type="entry name" value="ZINC FINGER AND BTB DOMAIN-CONTAINING"/>
    <property type="match status" value="1"/>
</dbReference>
<evidence type="ECO:0000256" key="6">
    <source>
        <dbReference type="ARBA" id="ARBA00022833"/>
    </source>
</evidence>
<protein>
    <recommendedName>
        <fullName evidence="12">C2H2-type domain-containing protein</fullName>
    </recommendedName>
</protein>
<dbReference type="PROSITE" id="PS00028">
    <property type="entry name" value="ZINC_FINGER_C2H2_1"/>
    <property type="match status" value="1"/>
</dbReference>
<keyword evidence="6" id="KW-0862">Zinc</keyword>
<dbReference type="FunFam" id="3.30.160.60:FF:002402">
    <property type="entry name" value="Zinc finger protein 347"/>
    <property type="match status" value="1"/>
</dbReference>
<evidence type="ECO:0000256" key="1">
    <source>
        <dbReference type="ARBA" id="ARBA00004123"/>
    </source>
</evidence>
<accession>A0AAV2RVP8</accession>
<feature type="domain" description="C2H2-type" evidence="12">
    <location>
        <begin position="1"/>
        <end position="22"/>
    </location>
</feature>
<dbReference type="AlphaFoldDB" id="A0AAV2RVP8"/>
<sequence length="111" mass="12799">EKAFSHNSNLISHLRIHTGENPFQCTKCDKSFSQNISHNRDKLYQCSQCEKAFSHNSNLISHLRIHTGENPFQCTQCDKSFSQNMYITGINYINAANVRRLSHIIIILYAI</sequence>
<keyword evidence="8" id="KW-0238">DNA-binding</keyword>
<dbReference type="SUPFAM" id="SSF57667">
    <property type="entry name" value="beta-beta-alpha zinc fingers"/>
    <property type="match status" value="3"/>
</dbReference>
<dbReference type="GO" id="GO:0008270">
    <property type="term" value="F:zinc ion binding"/>
    <property type="evidence" value="ECO:0007669"/>
    <property type="project" value="UniProtKB-KW"/>
</dbReference>
<evidence type="ECO:0000256" key="7">
    <source>
        <dbReference type="ARBA" id="ARBA00023015"/>
    </source>
</evidence>
<dbReference type="InterPro" id="IPR013087">
    <property type="entry name" value="Znf_C2H2_type"/>
</dbReference>
<evidence type="ECO:0000256" key="8">
    <source>
        <dbReference type="ARBA" id="ARBA00023125"/>
    </source>
</evidence>
<dbReference type="PROSITE" id="PS50157">
    <property type="entry name" value="ZINC_FINGER_C2H2_2"/>
    <property type="match status" value="2"/>
</dbReference>
<dbReference type="Proteomes" id="UP001497623">
    <property type="component" value="Unassembled WGS sequence"/>
</dbReference>
<comment type="similarity">
    <text evidence="2">Belongs to the krueppel C2H2-type zinc-finger protein family.</text>
</comment>
<evidence type="ECO:0000256" key="10">
    <source>
        <dbReference type="ARBA" id="ARBA00023242"/>
    </source>
</evidence>
<evidence type="ECO:0000256" key="3">
    <source>
        <dbReference type="ARBA" id="ARBA00022723"/>
    </source>
</evidence>
<evidence type="ECO:0000256" key="4">
    <source>
        <dbReference type="ARBA" id="ARBA00022737"/>
    </source>
</evidence>
<dbReference type="PANTHER" id="PTHR24399:SF23">
    <property type="entry name" value="C2H2-TYPE DOMAIN-CONTAINING PROTEIN"/>
    <property type="match status" value="1"/>
</dbReference>
<reference evidence="13 14" key="1">
    <citation type="submission" date="2024-05" db="EMBL/GenBank/DDBJ databases">
        <authorList>
            <person name="Wallberg A."/>
        </authorList>
    </citation>
    <scope>NUCLEOTIDE SEQUENCE [LARGE SCALE GENOMIC DNA]</scope>
</reference>
<keyword evidence="10" id="KW-0539">Nucleus</keyword>
<dbReference type="Pfam" id="PF00096">
    <property type="entry name" value="zf-C2H2"/>
    <property type="match status" value="1"/>
</dbReference>
<organism evidence="13 14">
    <name type="scientific">Meganyctiphanes norvegica</name>
    <name type="common">Northern krill</name>
    <name type="synonym">Thysanopoda norvegica</name>
    <dbReference type="NCBI Taxonomy" id="48144"/>
    <lineage>
        <taxon>Eukaryota</taxon>
        <taxon>Metazoa</taxon>
        <taxon>Ecdysozoa</taxon>
        <taxon>Arthropoda</taxon>
        <taxon>Crustacea</taxon>
        <taxon>Multicrustacea</taxon>
        <taxon>Malacostraca</taxon>
        <taxon>Eumalacostraca</taxon>
        <taxon>Eucarida</taxon>
        <taxon>Euphausiacea</taxon>
        <taxon>Euphausiidae</taxon>
        <taxon>Meganyctiphanes</taxon>
    </lineage>
</organism>
<evidence type="ECO:0000259" key="12">
    <source>
        <dbReference type="PROSITE" id="PS50157"/>
    </source>
</evidence>
<gene>
    <name evidence="13" type="ORF">MNOR_LOCUS28893</name>
</gene>
<evidence type="ECO:0000256" key="5">
    <source>
        <dbReference type="ARBA" id="ARBA00022771"/>
    </source>
</evidence>
<keyword evidence="3" id="KW-0479">Metal-binding</keyword>
<dbReference type="GO" id="GO:0001227">
    <property type="term" value="F:DNA-binding transcription repressor activity, RNA polymerase II-specific"/>
    <property type="evidence" value="ECO:0007669"/>
    <property type="project" value="TreeGrafter"/>
</dbReference>
<evidence type="ECO:0000313" key="14">
    <source>
        <dbReference type="Proteomes" id="UP001497623"/>
    </source>
</evidence>
<evidence type="ECO:0000256" key="11">
    <source>
        <dbReference type="PROSITE-ProRule" id="PRU00042"/>
    </source>
</evidence>
<dbReference type="FunFam" id="3.30.160.60:FF:001745">
    <property type="entry name" value="Zinc finger protein 658"/>
    <property type="match status" value="1"/>
</dbReference>
<evidence type="ECO:0000256" key="2">
    <source>
        <dbReference type="ARBA" id="ARBA00006991"/>
    </source>
</evidence>
<keyword evidence="5 11" id="KW-0863">Zinc-finger</keyword>
<feature type="non-terminal residue" evidence="13">
    <location>
        <position position="1"/>
    </location>
</feature>
<proteinExistence type="inferred from homology"/>
<evidence type="ECO:0000256" key="9">
    <source>
        <dbReference type="ARBA" id="ARBA00023163"/>
    </source>
</evidence>
<dbReference type="FunFam" id="3.30.160.60:FF:000624">
    <property type="entry name" value="zinc finger protein 697"/>
    <property type="match status" value="1"/>
</dbReference>
<comment type="caution">
    <text evidence="13">The sequence shown here is derived from an EMBL/GenBank/DDBJ whole genome shotgun (WGS) entry which is preliminary data.</text>
</comment>
<dbReference type="EMBL" id="CAXKWB010032648">
    <property type="protein sequence ID" value="CAL4141633.1"/>
    <property type="molecule type" value="Genomic_DNA"/>
</dbReference>
<keyword evidence="9" id="KW-0804">Transcription</keyword>
<evidence type="ECO:0000313" key="13">
    <source>
        <dbReference type="EMBL" id="CAL4141633.1"/>
    </source>
</evidence>
<feature type="non-terminal residue" evidence="13">
    <location>
        <position position="111"/>
    </location>
</feature>
<name>A0AAV2RVP8_MEGNR</name>
<feature type="domain" description="C2H2-type" evidence="12">
    <location>
        <begin position="44"/>
        <end position="71"/>
    </location>
</feature>
<keyword evidence="4" id="KW-0677">Repeat</keyword>
<dbReference type="GO" id="GO:0000978">
    <property type="term" value="F:RNA polymerase II cis-regulatory region sequence-specific DNA binding"/>
    <property type="evidence" value="ECO:0007669"/>
    <property type="project" value="TreeGrafter"/>
</dbReference>
<dbReference type="GO" id="GO:0005654">
    <property type="term" value="C:nucleoplasm"/>
    <property type="evidence" value="ECO:0007669"/>
    <property type="project" value="TreeGrafter"/>
</dbReference>
<dbReference type="GO" id="GO:0048598">
    <property type="term" value="P:embryonic morphogenesis"/>
    <property type="evidence" value="ECO:0007669"/>
    <property type="project" value="UniProtKB-ARBA"/>
</dbReference>